<feature type="compositionally biased region" description="Basic and acidic residues" evidence="1">
    <location>
        <begin position="11"/>
        <end position="37"/>
    </location>
</feature>
<keyword evidence="3" id="KW-1185">Reference proteome</keyword>
<proteinExistence type="predicted"/>
<organism evidence="2 3">
    <name type="scientific">Taxus chinensis</name>
    <name type="common">Chinese yew</name>
    <name type="synonym">Taxus wallichiana var. chinensis</name>
    <dbReference type="NCBI Taxonomy" id="29808"/>
    <lineage>
        <taxon>Eukaryota</taxon>
        <taxon>Viridiplantae</taxon>
        <taxon>Streptophyta</taxon>
        <taxon>Embryophyta</taxon>
        <taxon>Tracheophyta</taxon>
        <taxon>Spermatophyta</taxon>
        <taxon>Pinopsida</taxon>
        <taxon>Pinidae</taxon>
        <taxon>Conifers II</taxon>
        <taxon>Cupressales</taxon>
        <taxon>Taxaceae</taxon>
        <taxon>Taxus</taxon>
    </lineage>
</organism>
<comment type="caution">
    <text evidence="2">The sequence shown here is derived from an EMBL/GenBank/DDBJ whole genome shotgun (WGS) entry which is preliminary data.</text>
</comment>
<feature type="region of interest" description="Disordered" evidence="1">
    <location>
        <begin position="1"/>
        <end position="79"/>
    </location>
</feature>
<dbReference type="AlphaFoldDB" id="A0AA38LI61"/>
<evidence type="ECO:0000313" key="2">
    <source>
        <dbReference type="EMBL" id="KAH9321892.1"/>
    </source>
</evidence>
<accession>A0AA38LI61</accession>
<gene>
    <name evidence="2" type="ORF">KI387_016531</name>
</gene>
<evidence type="ECO:0000313" key="3">
    <source>
        <dbReference type="Proteomes" id="UP000824469"/>
    </source>
</evidence>
<reference evidence="2 3" key="1">
    <citation type="journal article" date="2021" name="Nat. Plants">
        <title>The Taxus genome provides insights into paclitaxel biosynthesis.</title>
        <authorList>
            <person name="Xiong X."/>
            <person name="Gou J."/>
            <person name="Liao Q."/>
            <person name="Li Y."/>
            <person name="Zhou Q."/>
            <person name="Bi G."/>
            <person name="Li C."/>
            <person name="Du R."/>
            <person name="Wang X."/>
            <person name="Sun T."/>
            <person name="Guo L."/>
            <person name="Liang H."/>
            <person name="Lu P."/>
            <person name="Wu Y."/>
            <person name="Zhang Z."/>
            <person name="Ro D.K."/>
            <person name="Shang Y."/>
            <person name="Huang S."/>
            <person name="Yan J."/>
        </authorList>
    </citation>
    <scope>NUCLEOTIDE SEQUENCE [LARGE SCALE GENOMIC DNA]</scope>
    <source>
        <strain evidence="2">Ta-2019</strain>
    </source>
</reference>
<feature type="compositionally biased region" description="Basic and acidic residues" evidence="1">
    <location>
        <begin position="49"/>
        <end position="70"/>
    </location>
</feature>
<dbReference type="EMBL" id="JAHRHJ020000003">
    <property type="protein sequence ID" value="KAH9321892.1"/>
    <property type="molecule type" value="Genomic_DNA"/>
</dbReference>
<protein>
    <submittedName>
        <fullName evidence="2">Uncharacterized protein</fullName>
    </submittedName>
</protein>
<evidence type="ECO:0000256" key="1">
    <source>
        <dbReference type="SAM" id="MobiDB-lite"/>
    </source>
</evidence>
<name>A0AA38LI61_TAXCH</name>
<sequence length="79" mass="9184">MEEVPYSFNLEKSKMEREEKRFNTRSSQKQDKGKADCGKIPAKKGNLTNRDRREKAATKEIDLGRQRSIEESISPNKLK</sequence>
<dbReference type="Proteomes" id="UP000824469">
    <property type="component" value="Unassembled WGS sequence"/>
</dbReference>